<accession>A0A3S1BK99</accession>
<dbReference type="EMBL" id="RQTK01001802">
    <property type="protein sequence ID" value="RUS69161.1"/>
    <property type="molecule type" value="Genomic_DNA"/>
</dbReference>
<feature type="coiled-coil region" evidence="1">
    <location>
        <begin position="1046"/>
        <end position="1138"/>
    </location>
</feature>
<keyword evidence="3" id="KW-1185">Reference proteome</keyword>
<feature type="coiled-coil region" evidence="1">
    <location>
        <begin position="539"/>
        <end position="636"/>
    </location>
</feature>
<keyword evidence="1" id="KW-0175">Coiled coil</keyword>
<comment type="caution">
    <text evidence="2">The sequence shown here is derived from an EMBL/GenBank/DDBJ whole genome shotgun (WGS) entry which is preliminary data.</text>
</comment>
<proteinExistence type="predicted"/>
<feature type="coiled-coil region" evidence="1">
    <location>
        <begin position="850"/>
        <end position="1010"/>
    </location>
</feature>
<protein>
    <submittedName>
        <fullName evidence="2">Uncharacterized protein</fullName>
    </submittedName>
</protein>
<feature type="coiled-coil region" evidence="1">
    <location>
        <begin position="476"/>
        <end position="510"/>
    </location>
</feature>
<name>A0A3S1BK99_ELYCH</name>
<gene>
    <name evidence="2" type="ORF">EGW08_023076</name>
</gene>
<dbReference type="OrthoDB" id="10255522at2759"/>
<evidence type="ECO:0000313" key="3">
    <source>
        <dbReference type="Proteomes" id="UP000271974"/>
    </source>
</evidence>
<dbReference type="SUPFAM" id="SSF57997">
    <property type="entry name" value="Tropomyosin"/>
    <property type="match status" value="3"/>
</dbReference>
<feature type="non-terminal residue" evidence="2">
    <location>
        <position position="1"/>
    </location>
</feature>
<dbReference type="STRING" id="188477.A0A3S1BK99"/>
<reference evidence="2 3" key="1">
    <citation type="submission" date="2019-01" db="EMBL/GenBank/DDBJ databases">
        <title>A draft genome assembly of the solar-powered sea slug Elysia chlorotica.</title>
        <authorList>
            <person name="Cai H."/>
            <person name="Li Q."/>
            <person name="Fang X."/>
            <person name="Li J."/>
            <person name="Curtis N.E."/>
            <person name="Altenburger A."/>
            <person name="Shibata T."/>
            <person name="Feng M."/>
            <person name="Maeda T."/>
            <person name="Schwartz J.A."/>
            <person name="Shigenobu S."/>
            <person name="Lundholm N."/>
            <person name="Nishiyama T."/>
            <person name="Yang H."/>
            <person name="Hasebe M."/>
            <person name="Li S."/>
            <person name="Pierce S.K."/>
            <person name="Wang J."/>
        </authorList>
    </citation>
    <scope>NUCLEOTIDE SEQUENCE [LARGE SCALE GENOMIC DNA]</scope>
    <source>
        <strain evidence="2">EC2010</strain>
        <tissue evidence="2">Whole organism of an adult</tissue>
    </source>
</reference>
<organism evidence="2 3">
    <name type="scientific">Elysia chlorotica</name>
    <name type="common">Eastern emerald elysia</name>
    <name type="synonym">Sea slug</name>
    <dbReference type="NCBI Taxonomy" id="188477"/>
    <lineage>
        <taxon>Eukaryota</taxon>
        <taxon>Metazoa</taxon>
        <taxon>Spiralia</taxon>
        <taxon>Lophotrochozoa</taxon>
        <taxon>Mollusca</taxon>
        <taxon>Gastropoda</taxon>
        <taxon>Heterobranchia</taxon>
        <taxon>Euthyneura</taxon>
        <taxon>Panpulmonata</taxon>
        <taxon>Sacoglossa</taxon>
        <taxon>Placobranchoidea</taxon>
        <taxon>Plakobranchidae</taxon>
        <taxon>Elysia</taxon>
    </lineage>
</organism>
<evidence type="ECO:0000313" key="2">
    <source>
        <dbReference type="EMBL" id="RUS69161.1"/>
    </source>
</evidence>
<feature type="coiled-coil region" evidence="1">
    <location>
        <begin position="17"/>
        <end position="349"/>
    </location>
</feature>
<dbReference type="PANTHER" id="PTHR43977">
    <property type="entry name" value="STRUCTURAL MAINTENANCE OF CHROMOSOMES PROTEIN 3"/>
    <property type="match status" value="1"/>
</dbReference>
<feature type="coiled-coil region" evidence="1">
    <location>
        <begin position="1177"/>
        <end position="1286"/>
    </location>
</feature>
<dbReference type="Proteomes" id="UP000271974">
    <property type="component" value="Unassembled WGS sequence"/>
</dbReference>
<evidence type="ECO:0000256" key="1">
    <source>
        <dbReference type="SAM" id="Coils"/>
    </source>
</evidence>
<sequence length="1298" mass="148568">SEKELLLSKTLVLEEKLASQTASADNHTTQLAELNEKCVFLSEHVDRLVENLSAAQEESVLQANSCKQFEQDLKISQDELEKLKEESANEVAKHVEKAEQLCKESEAKTSRIADLETLVEDLKHQLEESKTVEGQLVQHKQETESLKSKLDMLQMDLEDKEAIVDTNANKISSLEDQIETLTKEGEALKNSAELSSVEMSSLQDKLQNLQKELEVKEQKVKELESAVSDLQNQLSGLQDEKSNLCSQSDQEVGSLKSKLDLLQMDLEEKEESLKKYSDQCANLNARLETAIQERDEAQSNLEGEKQEMIKINSKFMEVQREMDEKSQKVTELNETLHDVRRQLDDHKQLRITEAKTDLSSLNDQDLGSLKSEFDLLQMHLEEKKATVQDLSNKLSNLEMYLQKVSKERDEAVDSSQTLQFELSEMGILLEIEKDEANQRSKEVSILKDQLANLEGVLAKGDTERLAARVTALQDSLSSERDQVVAKTAEVEELNKKCLILSEELEIAKIDASEKQMELELNLQKTSEQSEEHEHFHREINDLETHVMKMADSKQKLEELQIEFDGKCLKVQEMEKEVLYLKNKYEQSESDRSTENLRHSQEVDSLKSKLDVLQRDIEDKERTIAEVSSELEHLKHSFQVNIENEKSTTDCARCCTNDDAGSTGLQEQVSCLETSLGEAELRNRALKEKLEGFMVDTQEVSGQLVQLQSHIDVLSDKLEAKKREVLARVNQLAKKEEELDEVRGQLKVKEMELVETNSTISKLKEDLKEFKSTVGTLEDAIESLNFDLAEAEKEKVSLISTNSDLKTQLSVAEGNVQTLTEQLDTDKSLQVFNNEQLQDLTRKHDEAVLTVGSLECENAELKNQILNYKTELKDLTEHYGNVKNNLRADKENKEELELKMESIEAEHKLQIKQLDESNKQLERLKDLETTLRAELTESNAVIDKLQKNVDKKTSLLEQIQFKITEGNKEIQNVKEDLEAKMKELKGWKLAYSEQEQANAALILERDELKEQVELFDSVKQEKCQIEKELDNLKAIHKNNEEAHIIEKDIWQEKLSNLEGLRVELENRLKKIQCFLEMEENIDGSVSLENQLQFLIEKSKKSEERKAEMEKQLCLIEQELQNARCDKSCLEKKMETLNSAFIGCQKDLSEKEKCLQASIDQQSTLADKLKLLEASATSTVYLEDAINKLKQENERLTDDLKTAQESGKSSNQHLESLKKWEQRCSDLKNALTMERKKSQRLEELVKKLKEADSACTDQPDKESLQAELATVIEERDGLREECNKFSQEFRKKVDKSSASC</sequence>
<feature type="coiled-coil region" evidence="1">
    <location>
        <begin position="668"/>
        <end position="821"/>
    </location>
</feature>
<dbReference type="Gene3D" id="1.10.287.1490">
    <property type="match status" value="2"/>
</dbReference>
<dbReference type="Gene3D" id="1.20.5.340">
    <property type="match status" value="1"/>
</dbReference>
<feature type="coiled-coil region" evidence="1">
    <location>
        <begin position="380"/>
        <end position="407"/>
    </location>
</feature>